<feature type="region of interest" description="Disordered" evidence="1">
    <location>
        <begin position="37"/>
        <end position="70"/>
    </location>
</feature>
<feature type="chain" id="PRO_5038720985" evidence="2">
    <location>
        <begin position="22"/>
        <end position="134"/>
    </location>
</feature>
<feature type="compositionally biased region" description="Low complexity" evidence="1">
    <location>
        <begin position="37"/>
        <end position="52"/>
    </location>
</feature>
<sequence>MRARWSAAFLLLLSWFLPAGAQAQAVPQVVRQISVAQAGPQTAARPAPQTAGMPDAARQQAQSGVRQAPHQAPDARAWAGAYGLAGPGTAGVLGSGATGFRAAWVVVVPAVAGDEPPVRAPSAAAARAPPSTGF</sequence>
<reference evidence="3 4" key="1">
    <citation type="submission" date="2019-03" db="EMBL/GenBank/DDBJ databases">
        <title>Draft genome sequences of novel Actinobacteria.</title>
        <authorList>
            <person name="Sahin N."/>
            <person name="Ay H."/>
            <person name="Saygin H."/>
        </authorList>
    </citation>
    <scope>NUCLEOTIDE SEQUENCE [LARGE SCALE GENOMIC DNA]</scope>
    <source>
        <strain evidence="3 4">CH32</strain>
    </source>
</reference>
<dbReference type="AlphaFoldDB" id="A0A4R4XJN0"/>
<dbReference type="RefSeq" id="WP_132623222.1">
    <property type="nucleotide sequence ID" value="NZ_SMKQ01000322.1"/>
</dbReference>
<accession>A0A4R4XJN0</accession>
<evidence type="ECO:0000256" key="1">
    <source>
        <dbReference type="SAM" id="MobiDB-lite"/>
    </source>
</evidence>
<comment type="caution">
    <text evidence="3">The sequence shown here is derived from an EMBL/GenBank/DDBJ whole genome shotgun (WGS) entry which is preliminary data.</text>
</comment>
<keyword evidence="4" id="KW-1185">Reference proteome</keyword>
<evidence type="ECO:0000256" key="2">
    <source>
        <dbReference type="SAM" id="SignalP"/>
    </source>
</evidence>
<proteinExistence type="predicted"/>
<keyword evidence="2" id="KW-0732">Signal</keyword>
<name>A0A4R4XJN0_9ACTN</name>
<dbReference type="Proteomes" id="UP000295302">
    <property type="component" value="Unassembled WGS sequence"/>
</dbReference>
<evidence type="ECO:0000313" key="4">
    <source>
        <dbReference type="Proteomes" id="UP000295302"/>
    </source>
</evidence>
<organism evidence="3 4">
    <name type="scientific">Nonomuraea terrae</name>
    <dbReference type="NCBI Taxonomy" id="2530383"/>
    <lineage>
        <taxon>Bacteria</taxon>
        <taxon>Bacillati</taxon>
        <taxon>Actinomycetota</taxon>
        <taxon>Actinomycetes</taxon>
        <taxon>Streptosporangiales</taxon>
        <taxon>Streptosporangiaceae</taxon>
        <taxon>Nonomuraea</taxon>
    </lineage>
</organism>
<dbReference type="EMBL" id="SMKQ01000322">
    <property type="protein sequence ID" value="TDD31288.1"/>
    <property type="molecule type" value="Genomic_DNA"/>
</dbReference>
<evidence type="ECO:0000313" key="3">
    <source>
        <dbReference type="EMBL" id="TDD31288.1"/>
    </source>
</evidence>
<protein>
    <submittedName>
        <fullName evidence="3">Uncharacterized protein</fullName>
    </submittedName>
</protein>
<feature type="signal peptide" evidence="2">
    <location>
        <begin position="1"/>
        <end position="21"/>
    </location>
</feature>
<gene>
    <name evidence="3" type="ORF">E1286_45080</name>
</gene>